<reference evidence="3" key="1">
    <citation type="submission" date="2023-06" db="EMBL/GenBank/DDBJ databases">
        <title>Genome-scale phylogeny and comparative genomics of the fungal order Sordariales.</title>
        <authorList>
            <consortium name="Lawrence Berkeley National Laboratory"/>
            <person name="Hensen N."/>
            <person name="Bonometti L."/>
            <person name="Westerberg I."/>
            <person name="Brannstrom I.O."/>
            <person name="Guillou S."/>
            <person name="Cros-Aarteil S."/>
            <person name="Calhoun S."/>
            <person name="Haridas S."/>
            <person name="Kuo A."/>
            <person name="Mondo S."/>
            <person name="Pangilinan J."/>
            <person name="Riley R."/>
            <person name="Labutti K."/>
            <person name="Andreopoulos B."/>
            <person name="Lipzen A."/>
            <person name="Chen C."/>
            <person name="Yanf M."/>
            <person name="Daum C."/>
            <person name="Ng V."/>
            <person name="Clum A."/>
            <person name="Steindorff A."/>
            <person name="Ohm R."/>
            <person name="Martin F."/>
            <person name="Silar P."/>
            <person name="Natvig D."/>
            <person name="Lalanne C."/>
            <person name="Gautier V."/>
            <person name="Ament-Velasquez S.L."/>
            <person name="Kruys A."/>
            <person name="Hutchinson M.I."/>
            <person name="Powell A.J."/>
            <person name="Barry K."/>
            <person name="Miller A.N."/>
            <person name="Grigoriev I.V."/>
            <person name="Debuchy R."/>
            <person name="Gladieux P."/>
            <person name="Thoren M.H."/>
            <person name="Johannesson H."/>
        </authorList>
    </citation>
    <scope>NUCLEOTIDE SEQUENCE</scope>
    <source>
        <strain evidence="3">PSN4</strain>
    </source>
</reference>
<comment type="caution">
    <text evidence="3">The sequence shown here is derived from an EMBL/GenBank/DDBJ whole genome shotgun (WGS) entry which is preliminary data.</text>
</comment>
<keyword evidence="2" id="KW-0472">Membrane</keyword>
<evidence type="ECO:0000313" key="3">
    <source>
        <dbReference type="EMBL" id="KAK1753895.1"/>
    </source>
</evidence>
<dbReference type="AlphaFoldDB" id="A0AAJ0B9U4"/>
<keyword evidence="4" id="KW-1185">Reference proteome</keyword>
<gene>
    <name evidence="3" type="ORF">QBC47DRAFT_429294</name>
</gene>
<feature type="compositionally biased region" description="Low complexity" evidence="1">
    <location>
        <begin position="677"/>
        <end position="699"/>
    </location>
</feature>
<proteinExistence type="predicted"/>
<evidence type="ECO:0000313" key="4">
    <source>
        <dbReference type="Proteomes" id="UP001239445"/>
    </source>
</evidence>
<feature type="region of interest" description="Disordered" evidence="1">
    <location>
        <begin position="371"/>
        <end position="391"/>
    </location>
</feature>
<feature type="region of interest" description="Disordered" evidence="1">
    <location>
        <begin position="649"/>
        <end position="727"/>
    </location>
</feature>
<evidence type="ECO:0000256" key="2">
    <source>
        <dbReference type="SAM" id="Phobius"/>
    </source>
</evidence>
<keyword evidence="2" id="KW-1133">Transmembrane helix</keyword>
<organism evidence="3 4">
    <name type="scientific">Echria macrotheca</name>
    <dbReference type="NCBI Taxonomy" id="438768"/>
    <lineage>
        <taxon>Eukaryota</taxon>
        <taxon>Fungi</taxon>
        <taxon>Dikarya</taxon>
        <taxon>Ascomycota</taxon>
        <taxon>Pezizomycotina</taxon>
        <taxon>Sordariomycetes</taxon>
        <taxon>Sordariomycetidae</taxon>
        <taxon>Sordariales</taxon>
        <taxon>Schizotheciaceae</taxon>
        <taxon>Echria</taxon>
    </lineage>
</organism>
<feature type="transmembrane region" description="Helical" evidence="2">
    <location>
        <begin position="16"/>
        <end position="39"/>
    </location>
</feature>
<keyword evidence="2" id="KW-0812">Transmembrane</keyword>
<sequence length="740" mass="80100">MALESLFGDRFDKTNLSIGIAAAFFTVLLPFFGYLIGIAKSKFDYAHQRSISFLGSICMNELQMGPFVSRDPISRKYYVCPFRKFPIARPPTLPTVASLIAAGDDGVWSSDIFNKRIPPNHDTVSWKRFYEAFFYECVARVHLPDLPKDSAVRSALSAARKEFPSADDQLYLGRVSQENVHQRAAEPGAVEREAGRITKCRPLLVRCQKLPPMKTLSADGTTYGDTADEELPEPSQSWAKDVREVWIHAGKPSIEVLKEELVALSLIIGFPLDVHDDFLPGGRGPYGITLTSEKIEAVTTIRLVHGPRIGSTGGPKCLAKGSGYSTLFAKHMACGSLPFAQYMRHSSENNNEPSTRETQSIMVTEKVRQSLEGGGSITNAQPDKGDNPRELNYFLRLPGSGDTDFYLNSETPTGYNPGAFGQGRLVKSHPDNDKKFAAISTWWQAVAGIPFGGLVSLTTQNLREMVIFTLKGSLQCPGSVAEIDPILELMRIADRNAQKEDKISGLFGDLPGSGAGIVHTTDMEDNDPRFATDTISYLMTLLEHMMALAAVHEKHSSDPEVTTKAVCDALEDWLMNSYNAAVSRKLNDPIQGPTESFSGWIDNGEHGLIAKVWSRKVTAEDCAKAAICILAAWTCLVKIVNWTVRGNEATQNPPPAPALGAAEEAPAPIPPDDAEEPAGLAPGAAEEAPAPAPVADQPAPGAPAPPVAPAAGAAARASEDKAESYYPPLLRKLPDVSAWS</sequence>
<dbReference type="EMBL" id="MU839836">
    <property type="protein sequence ID" value="KAK1753895.1"/>
    <property type="molecule type" value="Genomic_DNA"/>
</dbReference>
<protein>
    <submittedName>
        <fullName evidence="3">Uncharacterized protein</fullName>
    </submittedName>
</protein>
<accession>A0AAJ0B9U4</accession>
<evidence type="ECO:0000256" key="1">
    <source>
        <dbReference type="SAM" id="MobiDB-lite"/>
    </source>
</evidence>
<name>A0AAJ0B9U4_9PEZI</name>
<dbReference type="Proteomes" id="UP001239445">
    <property type="component" value="Unassembled WGS sequence"/>
</dbReference>